<evidence type="ECO:0000256" key="3">
    <source>
        <dbReference type="ARBA" id="ARBA00022475"/>
    </source>
</evidence>
<dbReference type="EMBL" id="JBHLSV010000001">
    <property type="protein sequence ID" value="MFC0672594.1"/>
    <property type="molecule type" value="Genomic_DNA"/>
</dbReference>
<evidence type="ECO:0000256" key="6">
    <source>
        <dbReference type="ARBA" id="ARBA00023136"/>
    </source>
</evidence>
<dbReference type="SUPFAM" id="SSF161098">
    <property type="entry name" value="MetI-like"/>
    <property type="match status" value="1"/>
</dbReference>
<dbReference type="RefSeq" id="WP_376977494.1">
    <property type="nucleotide sequence ID" value="NZ_JBHLSV010000001.1"/>
</dbReference>
<keyword evidence="6 7" id="KW-0472">Membrane</keyword>
<evidence type="ECO:0000256" key="1">
    <source>
        <dbReference type="ARBA" id="ARBA00004651"/>
    </source>
</evidence>
<gene>
    <name evidence="9" type="ORF">ACFFF6_01345</name>
</gene>
<name>A0ABV6R7Q5_9MICO</name>
<dbReference type="PANTHER" id="PTHR43744">
    <property type="entry name" value="ABC TRANSPORTER PERMEASE PROTEIN MG189-RELATED-RELATED"/>
    <property type="match status" value="1"/>
</dbReference>
<sequence length="272" mass="29810">MKASKNWLGGAFGWIWLLIVLLPIYFVAITSLKSISTYFGSNPVLPSLPLAIENFTAVLEADFGMYLVNSVLVSLGTVVPLVLMAFMASYAIVRGAPRLFGPVRSLFLLGLAIPVQATIVPVYLLIIRMHMYDSLVALMLPGIAFGLPLSILIIANSLRDVPKELFEAMDIDGCTEWQKMWRLAMPMTQPAMVTVAVYQALMSWNGFLFPLILTQSPDRRTLPLALWSFQGEYATNVPVVMAAVVLSSIPIVVLYAFGRRYLVSGMTAGAGK</sequence>
<comment type="subcellular location">
    <subcellularLocation>
        <location evidence="1 7">Cell membrane</location>
        <topology evidence="1 7">Multi-pass membrane protein</topology>
    </subcellularLocation>
</comment>
<evidence type="ECO:0000256" key="5">
    <source>
        <dbReference type="ARBA" id="ARBA00022989"/>
    </source>
</evidence>
<dbReference type="Proteomes" id="UP001589793">
    <property type="component" value="Unassembled WGS sequence"/>
</dbReference>
<keyword evidence="5 7" id="KW-1133">Transmembrane helix</keyword>
<evidence type="ECO:0000313" key="10">
    <source>
        <dbReference type="Proteomes" id="UP001589793"/>
    </source>
</evidence>
<comment type="similarity">
    <text evidence="7">Belongs to the binding-protein-dependent transport system permease family.</text>
</comment>
<feature type="transmembrane region" description="Helical" evidence="7">
    <location>
        <begin position="71"/>
        <end position="93"/>
    </location>
</feature>
<feature type="transmembrane region" description="Helical" evidence="7">
    <location>
        <begin position="233"/>
        <end position="257"/>
    </location>
</feature>
<feature type="domain" description="ABC transmembrane type-1" evidence="8">
    <location>
        <begin position="67"/>
        <end position="258"/>
    </location>
</feature>
<dbReference type="PANTHER" id="PTHR43744:SF12">
    <property type="entry name" value="ABC TRANSPORTER PERMEASE PROTEIN MG189-RELATED"/>
    <property type="match status" value="1"/>
</dbReference>
<dbReference type="CDD" id="cd06261">
    <property type="entry name" value="TM_PBP2"/>
    <property type="match status" value="1"/>
</dbReference>
<dbReference type="InterPro" id="IPR035906">
    <property type="entry name" value="MetI-like_sf"/>
</dbReference>
<evidence type="ECO:0000259" key="8">
    <source>
        <dbReference type="PROSITE" id="PS50928"/>
    </source>
</evidence>
<evidence type="ECO:0000313" key="9">
    <source>
        <dbReference type="EMBL" id="MFC0672594.1"/>
    </source>
</evidence>
<feature type="transmembrane region" description="Helical" evidence="7">
    <location>
        <begin position="135"/>
        <end position="155"/>
    </location>
</feature>
<reference evidence="9 10" key="1">
    <citation type="submission" date="2024-09" db="EMBL/GenBank/DDBJ databases">
        <authorList>
            <person name="Sun Q."/>
            <person name="Mori K."/>
        </authorList>
    </citation>
    <scope>NUCLEOTIDE SEQUENCE [LARGE SCALE GENOMIC DNA]</scope>
    <source>
        <strain evidence="9 10">CICC 10874</strain>
    </source>
</reference>
<dbReference type="PROSITE" id="PS50928">
    <property type="entry name" value="ABC_TM1"/>
    <property type="match status" value="1"/>
</dbReference>
<keyword evidence="2 7" id="KW-0813">Transport</keyword>
<keyword evidence="10" id="KW-1185">Reference proteome</keyword>
<feature type="transmembrane region" description="Helical" evidence="7">
    <location>
        <begin position="191"/>
        <end position="213"/>
    </location>
</feature>
<organism evidence="9 10">
    <name type="scientific">Brachybacterium hainanense</name>
    <dbReference type="NCBI Taxonomy" id="1541174"/>
    <lineage>
        <taxon>Bacteria</taxon>
        <taxon>Bacillati</taxon>
        <taxon>Actinomycetota</taxon>
        <taxon>Actinomycetes</taxon>
        <taxon>Micrococcales</taxon>
        <taxon>Dermabacteraceae</taxon>
        <taxon>Brachybacterium</taxon>
    </lineage>
</organism>
<proteinExistence type="inferred from homology"/>
<dbReference type="Gene3D" id="1.10.3720.10">
    <property type="entry name" value="MetI-like"/>
    <property type="match status" value="1"/>
</dbReference>
<dbReference type="Pfam" id="PF00528">
    <property type="entry name" value="BPD_transp_1"/>
    <property type="match status" value="1"/>
</dbReference>
<evidence type="ECO:0000256" key="7">
    <source>
        <dbReference type="RuleBase" id="RU363032"/>
    </source>
</evidence>
<accession>A0ABV6R7Q5</accession>
<keyword evidence="4 7" id="KW-0812">Transmembrane</keyword>
<keyword evidence="3" id="KW-1003">Cell membrane</keyword>
<feature type="transmembrane region" description="Helical" evidence="7">
    <location>
        <begin position="7"/>
        <end position="28"/>
    </location>
</feature>
<comment type="caution">
    <text evidence="9">The sequence shown here is derived from an EMBL/GenBank/DDBJ whole genome shotgun (WGS) entry which is preliminary data.</text>
</comment>
<evidence type="ECO:0000256" key="2">
    <source>
        <dbReference type="ARBA" id="ARBA00022448"/>
    </source>
</evidence>
<evidence type="ECO:0000256" key="4">
    <source>
        <dbReference type="ARBA" id="ARBA00022692"/>
    </source>
</evidence>
<feature type="transmembrane region" description="Helical" evidence="7">
    <location>
        <begin position="105"/>
        <end position="129"/>
    </location>
</feature>
<dbReference type="InterPro" id="IPR000515">
    <property type="entry name" value="MetI-like"/>
</dbReference>
<protein>
    <submittedName>
        <fullName evidence="9">Carbohydrate ABC transporter permease</fullName>
    </submittedName>
</protein>